<gene>
    <name evidence="5" type="primary">pabB</name>
    <name evidence="5" type="ORF">ACWI_16950</name>
</gene>
<dbReference type="STRING" id="52694.ACWI_16950"/>
<evidence type="ECO:0000259" key="3">
    <source>
        <dbReference type="Pfam" id="PF00425"/>
    </source>
</evidence>
<evidence type="ECO:0000256" key="2">
    <source>
        <dbReference type="ARBA" id="ARBA00022679"/>
    </source>
</evidence>
<dbReference type="InterPro" id="IPR006805">
    <property type="entry name" value="Anth_synth_I_N"/>
</dbReference>
<dbReference type="Pfam" id="PF00425">
    <property type="entry name" value="Chorismate_bind"/>
    <property type="match status" value="1"/>
</dbReference>
<protein>
    <recommendedName>
        <fullName evidence="1">aminodeoxychorismate synthase</fullName>
        <ecNumber evidence="1">2.6.1.85</ecNumber>
    </recommendedName>
</protein>
<dbReference type="EC" id="2.6.1.85" evidence="1"/>
<accession>A0A1F2PIF0</accession>
<dbReference type="Pfam" id="PF04715">
    <property type="entry name" value="Anth_synt_I_N"/>
    <property type="match status" value="1"/>
</dbReference>
<dbReference type="InterPro" id="IPR005801">
    <property type="entry name" value="ADC_synthase"/>
</dbReference>
<dbReference type="GO" id="GO:0046820">
    <property type="term" value="F:4-amino-4-deoxychorismate synthase activity"/>
    <property type="evidence" value="ECO:0007669"/>
    <property type="project" value="UniProtKB-EC"/>
</dbReference>
<dbReference type="AlphaFoldDB" id="A0A1F2PIF0"/>
<reference evidence="5 6" key="1">
    <citation type="submission" date="2015-09" db="EMBL/GenBank/DDBJ databases">
        <title>Genome sequence of Acetobacterium wieringae DSM 1911.</title>
        <authorList>
            <person name="Poehlein A."/>
            <person name="Bengelsdorf F.R."/>
            <person name="Schiel-Bengelsdorf B."/>
            <person name="Duerre P."/>
            <person name="Daniel R."/>
        </authorList>
    </citation>
    <scope>NUCLEOTIDE SEQUENCE [LARGE SCALE GENOMIC DNA]</scope>
    <source>
        <strain evidence="5 6">DSM 1911</strain>
    </source>
</reference>
<dbReference type="EMBL" id="LKEU01000027">
    <property type="protein sequence ID" value="OFV71109.1"/>
    <property type="molecule type" value="Genomic_DNA"/>
</dbReference>
<evidence type="ECO:0000313" key="5">
    <source>
        <dbReference type="EMBL" id="OFV71109.1"/>
    </source>
</evidence>
<dbReference type="PRINTS" id="PR00095">
    <property type="entry name" value="ANTSNTHASEI"/>
</dbReference>
<feature type="domain" description="Chorismate-utilising enzyme C-terminal" evidence="3">
    <location>
        <begin position="192"/>
        <end position="445"/>
    </location>
</feature>
<dbReference type="GO" id="GO:0009396">
    <property type="term" value="P:folic acid-containing compound biosynthetic process"/>
    <property type="evidence" value="ECO:0007669"/>
    <property type="project" value="InterPro"/>
</dbReference>
<evidence type="ECO:0000256" key="1">
    <source>
        <dbReference type="ARBA" id="ARBA00013139"/>
    </source>
</evidence>
<keyword evidence="2 5" id="KW-0808">Transferase</keyword>
<dbReference type="OrthoDB" id="9803598at2"/>
<dbReference type="RefSeq" id="WP_070370988.1">
    <property type="nucleotide sequence ID" value="NZ_LKEU01000027.1"/>
</dbReference>
<dbReference type="InterPro" id="IPR019999">
    <property type="entry name" value="Anth_synth_I-like"/>
</dbReference>
<dbReference type="NCBIfam" id="TIGR00553">
    <property type="entry name" value="pabB"/>
    <property type="match status" value="1"/>
</dbReference>
<dbReference type="SUPFAM" id="SSF56322">
    <property type="entry name" value="ADC synthase"/>
    <property type="match status" value="1"/>
</dbReference>
<sequence length="456" mass="51150">MLIQEIKTDLTSFESYLLFKDEPYSFFLDSGRDPDSLGRYSFIGGDPLLVFTSKDKDITIKTKTETKTVTGDPFDELQKLLKQYKMDYSSPFPFIGGAVGYFGYDLCHHLEAFPRTAVDDVNVPDCFMGFYDGIVIIDHKEEKTYAAALGIEENEADIVSRLAARFAGDPKVAIRSDFKINENVEFRGNFTKPEYLKALDAVHEYILAGDIYQTNLTQRFNADLQLSPLELYSELRKINPAPFASYIDFGVGQIVSSSPERFILVQGKNIETRPIKGTMPRGKTPAEDAANRETLVNSEKDKAELLMIVDLERNDLGKIAKTGTVKVPELFKLEEYQTVFHLVSTVKAELKDELDAIDCVKATFPGGSITGAPKIRAMEIIDELEPTQRNIYTGSIGYIGFNGDLDLNIVIRTIVCKDGKGYFQVGGGIVWDSDNESEYQETFDKGRALMDALKRY</sequence>
<dbReference type="GO" id="GO:0000162">
    <property type="term" value="P:L-tryptophan biosynthetic process"/>
    <property type="evidence" value="ECO:0007669"/>
    <property type="project" value="TreeGrafter"/>
</dbReference>
<organism evidence="5 6">
    <name type="scientific">Acetobacterium wieringae</name>
    <dbReference type="NCBI Taxonomy" id="52694"/>
    <lineage>
        <taxon>Bacteria</taxon>
        <taxon>Bacillati</taxon>
        <taxon>Bacillota</taxon>
        <taxon>Clostridia</taxon>
        <taxon>Eubacteriales</taxon>
        <taxon>Eubacteriaceae</taxon>
        <taxon>Acetobacterium</taxon>
    </lineage>
</organism>
<dbReference type="Proteomes" id="UP000176244">
    <property type="component" value="Unassembled WGS sequence"/>
</dbReference>
<dbReference type="PANTHER" id="PTHR11236">
    <property type="entry name" value="AMINOBENZOATE/ANTHRANILATE SYNTHASE"/>
    <property type="match status" value="1"/>
</dbReference>
<dbReference type="InterPro" id="IPR015890">
    <property type="entry name" value="Chorismate_C"/>
</dbReference>
<evidence type="ECO:0000259" key="4">
    <source>
        <dbReference type="Pfam" id="PF04715"/>
    </source>
</evidence>
<dbReference type="Gene3D" id="3.60.120.10">
    <property type="entry name" value="Anthranilate synthase"/>
    <property type="match status" value="1"/>
</dbReference>
<comment type="caution">
    <text evidence="5">The sequence shown here is derived from an EMBL/GenBank/DDBJ whole genome shotgun (WGS) entry which is preliminary data.</text>
</comment>
<name>A0A1F2PIF0_9FIRM</name>
<proteinExistence type="predicted"/>
<dbReference type="InterPro" id="IPR005802">
    <property type="entry name" value="ADC_synth_comp_1"/>
</dbReference>
<keyword evidence="5" id="KW-0032">Aminotransferase</keyword>
<dbReference type="PANTHER" id="PTHR11236:SF9">
    <property type="entry name" value="ANTHRANILATE SYNTHASE COMPONENT 1"/>
    <property type="match status" value="1"/>
</dbReference>
<evidence type="ECO:0000313" key="6">
    <source>
        <dbReference type="Proteomes" id="UP000176244"/>
    </source>
</evidence>
<feature type="domain" description="Anthranilate synthase component I N-terminal" evidence="4">
    <location>
        <begin position="9"/>
        <end position="145"/>
    </location>
</feature>